<dbReference type="PROSITE" id="PS00086">
    <property type="entry name" value="CYTOCHROME_P450"/>
    <property type="match status" value="1"/>
</dbReference>
<evidence type="ECO:0000256" key="2">
    <source>
        <dbReference type="RuleBase" id="RU000461"/>
    </source>
</evidence>
<accession>A0ABS3X722</accession>
<reference evidence="3 4" key="1">
    <citation type="submission" date="2020-11" db="EMBL/GenBank/DDBJ databases">
        <title>Streptomyces spirodelae sp. nov., isolated from duckweed.</title>
        <authorList>
            <person name="Saimee Y."/>
            <person name="Duangmal K."/>
        </authorList>
    </citation>
    <scope>NUCLEOTIDE SEQUENCE [LARGE SCALE GENOMIC DNA]</scope>
    <source>
        <strain evidence="3 4">S16-07</strain>
    </source>
</reference>
<evidence type="ECO:0000313" key="4">
    <source>
        <dbReference type="Proteomes" id="UP001519064"/>
    </source>
</evidence>
<keyword evidence="4" id="KW-1185">Reference proteome</keyword>
<protein>
    <submittedName>
        <fullName evidence="3">Cytochrome P450</fullName>
    </submittedName>
</protein>
<dbReference type="CDD" id="cd11031">
    <property type="entry name" value="Cyp158A-like"/>
    <property type="match status" value="1"/>
</dbReference>
<dbReference type="InterPro" id="IPR017972">
    <property type="entry name" value="Cyt_P450_CS"/>
</dbReference>
<dbReference type="Gene3D" id="1.10.630.10">
    <property type="entry name" value="Cytochrome P450"/>
    <property type="match status" value="1"/>
</dbReference>
<organism evidence="3 4">
    <name type="scientific">Streptomyces oryzae</name>
    <dbReference type="NCBI Taxonomy" id="1434886"/>
    <lineage>
        <taxon>Bacteria</taxon>
        <taxon>Bacillati</taxon>
        <taxon>Actinomycetota</taxon>
        <taxon>Actinomycetes</taxon>
        <taxon>Kitasatosporales</taxon>
        <taxon>Streptomycetaceae</taxon>
        <taxon>Streptomyces</taxon>
    </lineage>
</organism>
<dbReference type="PANTHER" id="PTHR46696">
    <property type="entry name" value="P450, PUTATIVE (EUROFUNG)-RELATED"/>
    <property type="match status" value="1"/>
</dbReference>
<sequence length="411" mass="45293">MTDSCPYSGAESAPAYPFRAADRLEPDPEFATLRAGEPVSRVTLPFGGEAWLVTRHAEVRTVLADPRFSRAAACAPGAARFEPVPPPLVGIFVSDPPEHSRLRRLVAQAFTARRAEQLRPQVRRHVRVLLERMSTEHAPGGPADLVHHFALPLPVTVICELLGIPDEDRGRFRTWCDALLSTTALTREEIGAAREALSRFLAGQAAQRREQPGDDLLTALVRARDEGDRLSEQELVVFTGGLLVAGYETTAGQLANFGYALLRQPRLWQELREDPERVPAAVEELLRYVPSLVTGGFTRVAKEDVELGGTLVRKGETVVPVLGSANWDEEVFADPHVLSFDRSFPRGSPHLAFGHGPHRCVGAQLARVEFQEGLRGLLDVLPGLCLDKPVGEEAWKTGMVVRGLRELWVRW</sequence>
<proteinExistence type="inferred from homology"/>
<keyword evidence="2" id="KW-0479">Metal-binding</keyword>
<keyword evidence="2" id="KW-0560">Oxidoreductase</keyword>
<keyword evidence="2" id="KW-0349">Heme</keyword>
<dbReference type="Pfam" id="PF00067">
    <property type="entry name" value="p450"/>
    <property type="match status" value="1"/>
</dbReference>
<dbReference type="InterPro" id="IPR002397">
    <property type="entry name" value="Cyt_P450_B"/>
</dbReference>
<dbReference type="InterPro" id="IPR036396">
    <property type="entry name" value="Cyt_P450_sf"/>
</dbReference>
<dbReference type="PRINTS" id="PR00359">
    <property type="entry name" value="BP450"/>
</dbReference>
<dbReference type="SUPFAM" id="SSF48264">
    <property type="entry name" value="Cytochrome P450"/>
    <property type="match status" value="1"/>
</dbReference>
<evidence type="ECO:0000256" key="1">
    <source>
        <dbReference type="ARBA" id="ARBA00010617"/>
    </source>
</evidence>
<dbReference type="PRINTS" id="PR00385">
    <property type="entry name" value="P450"/>
</dbReference>
<gene>
    <name evidence="3" type="ORF">ITI46_05365</name>
</gene>
<dbReference type="Proteomes" id="UP001519064">
    <property type="component" value="Unassembled WGS sequence"/>
</dbReference>
<name>A0ABS3X722_9ACTN</name>
<dbReference type="InterPro" id="IPR001128">
    <property type="entry name" value="Cyt_P450"/>
</dbReference>
<comment type="similarity">
    <text evidence="1 2">Belongs to the cytochrome P450 family.</text>
</comment>
<comment type="caution">
    <text evidence="3">The sequence shown here is derived from an EMBL/GenBank/DDBJ whole genome shotgun (WGS) entry which is preliminary data.</text>
</comment>
<dbReference type="PANTHER" id="PTHR46696:SF1">
    <property type="entry name" value="CYTOCHROME P450 YJIB-RELATED"/>
    <property type="match status" value="1"/>
</dbReference>
<dbReference type="RefSeq" id="WP_209238221.1">
    <property type="nucleotide sequence ID" value="NZ_JADKMA010000016.1"/>
</dbReference>
<keyword evidence="2" id="KW-0408">Iron</keyword>
<keyword evidence="2" id="KW-0503">Monooxygenase</keyword>
<dbReference type="EMBL" id="JADKMA010000016">
    <property type="protein sequence ID" value="MBO8191124.1"/>
    <property type="molecule type" value="Genomic_DNA"/>
</dbReference>
<evidence type="ECO:0000313" key="3">
    <source>
        <dbReference type="EMBL" id="MBO8191124.1"/>
    </source>
</evidence>